<evidence type="ECO:0000259" key="1">
    <source>
        <dbReference type="PROSITE" id="PS50213"/>
    </source>
</evidence>
<gene>
    <name evidence="2" type="ORF">L596_026329</name>
</gene>
<dbReference type="AlphaFoldDB" id="A0A4U5M125"/>
<proteinExistence type="predicted"/>
<reference evidence="2 3" key="1">
    <citation type="journal article" date="2015" name="Genome Biol.">
        <title>Comparative genomics of Steinernema reveals deeply conserved gene regulatory networks.</title>
        <authorList>
            <person name="Dillman A.R."/>
            <person name="Macchietto M."/>
            <person name="Porter C.F."/>
            <person name="Rogers A."/>
            <person name="Williams B."/>
            <person name="Antoshechkin I."/>
            <person name="Lee M.M."/>
            <person name="Goodwin Z."/>
            <person name="Lu X."/>
            <person name="Lewis E.E."/>
            <person name="Goodrich-Blair H."/>
            <person name="Stock S.P."/>
            <person name="Adams B.J."/>
            <person name="Sternberg P.W."/>
            <person name="Mortazavi A."/>
        </authorList>
    </citation>
    <scope>NUCLEOTIDE SEQUENCE [LARGE SCALE GENOMIC DNA]</scope>
    <source>
        <strain evidence="2 3">ALL</strain>
    </source>
</reference>
<dbReference type="STRING" id="34508.A0A4U5M125"/>
<comment type="caution">
    <text evidence="2">The sequence shown here is derived from an EMBL/GenBank/DDBJ whole genome shotgun (WGS) entry which is preliminary data.</text>
</comment>
<dbReference type="OrthoDB" id="10433532at2759"/>
<organism evidence="2 3">
    <name type="scientific">Steinernema carpocapsae</name>
    <name type="common">Entomopathogenic nematode</name>
    <dbReference type="NCBI Taxonomy" id="34508"/>
    <lineage>
        <taxon>Eukaryota</taxon>
        <taxon>Metazoa</taxon>
        <taxon>Ecdysozoa</taxon>
        <taxon>Nematoda</taxon>
        <taxon>Chromadorea</taxon>
        <taxon>Rhabditida</taxon>
        <taxon>Tylenchina</taxon>
        <taxon>Panagrolaimomorpha</taxon>
        <taxon>Strongyloidoidea</taxon>
        <taxon>Steinernematidae</taxon>
        <taxon>Steinernema</taxon>
    </lineage>
</organism>
<dbReference type="EMBL" id="AZBU02000010">
    <property type="protein sequence ID" value="TKR62350.1"/>
    <property type="molecule type" value="Genomic_DNA"/>
</dbReference>
<accession>A0A4U5M125</accession>
<dbReference type="Gene3D" id="2.30.180.10">
    <property type="entry name" value="FAS1 domain"/>
    <property type="match status" value="1"/>
</dbReference>
<protein>
    <recommendedName>
        <fullName evidence="1">FAS1 domain-containing protein</fullName>
    </recommendedName>
</protein>
<keyword evidence="3" id="KW-1185">Reference proteome</keyword>
<dbReference type="InterPro" id="IPR036378">
    <property type="entry name" value="FAS1_dom_sf"/>
</dbReference>
<dbReference type="PROSITE" id="PS50213">
    <property type="entry name" value="FAS1"/>
    <property type="match status" value="1"/>
</dbReference>
<evidence type="ECO:0000313" key="2">
    <source>
        <dbReference type="EMBL" id="TKR62350.1"/>
    </source>
</evidence>
<reference evidence="2 3" key="2">
    <citation type="journal article" date="2019" name="G3 (Bethesda)">
        <title>Hybrid Assembly of the Genome of the Entomopathogenic Nematode Steinernema carpocapsae Identifies the X-Chromosome.</title>
        <authorList>
            <person name="Serra L."/>
            <person name="Macchietto M."/>
            <person name="Macias-Munoz A."/>
            <person name="McGill C.J."/>
            <person name="Rodriguez I.M."/>
            <person name="Rodriguez B."/>
            <person name="Murad R."/>
            <person name="Mortazavi A."/>
        </authorList>
    </citation>
    <scope>NUCLEOTIDE SEQUENCE [LARGE SCALE GENOMIC DNA]</scope>
    <source>
        <strain evidence="2 3">ALL</strain>
    </source>
</reference>
<dbReference type="InterPro" id="IPR000782">
    <property type="entry name" value="FAS1_domain"/>
</dbReference>
<dbReference type="SUPFAM" id="SSF82153">
    <property type="entry name" value="FAS1 domain"/>
    <property type="match status" value="1"/>
</dbReference>
<name>A0A4U5M125_STECR</name>
<feature type="domain" description="FAS1" evidence="1">
    <location>
        <begin position="1"/>
        <end position="84"/>
    </location>
</feature>
<sequence length="127" mass="14806">MGLCSRRPKNGHVFKRHVIQGKPLTLTDYRERTFTMMNDEKVIMRRRGRLFQLNWPRVNRVARIIEGREIAGTNGYIYLIDNVLIYEPDLSATACERFGNFDLLIFVVLAYLLLNRQIKTATANCNT</sequence>
<dbReference type="Proteomes" id="UP000298663">
    <property type="component" value="Unassembled WGS sequence"/>
</dbReference>
<evidence type="ECO:0000313" key="3">
    <source>
        <dbReference type="Proteomes" id="UP000298663"/>
    </source>
</evidence>